<dbReference type="Proteomes" id="UP000230233">
    <property type="component" value="Chromosome X"/>
</dbReference>
<name>A0A2G5SPM6_9PELO</name>
<dbReference type="EMBL" id="PDUG01000006">
    <property type="protein sequence ID" value="PIC17044.1"/>
    <property type="molecule type" value="Genomic_DNA"/>
</dbReference>
<proteinExistence type="predicted"/>
<evidence type="ECO:0000313" key="1">
    <source>
        <dbReference type="EMBL" id="PIC17044.1"/>
    </source>
</evidence>
<dbReference type="AlphaFoldDB" id="A0A2G5SPM6"/>
<protein>
    <submittedName>
        <fullName evidence="1">Uncharacterized protein</fullName>
    </submittedName>
</protein>
<gene>
    <name evidence="1" type="primary">Cnig_chr_X.g23428</name>
    <name evidence="1" type="ORF">B9Z55_023428</name>
</gene>
<reference evidence="2" key="1">
    <citation type="submission" date="2017-10" db="EMBL/GenBank/DDBJ databases">
        <title>Rapid genome shrinkage in a self-fertile nematode reveals novel sperm competition proteins.</title>
        <authorList>
            <person name="Yin D."/>
            <person name="Schwarz E.M."/>
            <person name="Thomas C.G."/>
            <person name="Felde R.L."/>
            <person name="Korf I.F."/>
            <person name="Cutter A.D."/>
            <person name="Schartner C.M."/>
            <person name="Ralston E.J."/>
            <person name="Meyer B.J."/>
            <person name="Haag E.S."/>
        </authorList>
    </citation>
    <scope>NUCLEOTIDE SEQUENCE [LARGE SCALE GENOMIC DNA]</scope>
    <source>
        <strain evidence="2">JU1422</strain>
    </source>
</reference>
<sequence length="88" mass="10608">MEKKPSNVFFYLLCRRIGYYSQYVYDYSQYVYMISSSSNFCGILGFHFVFQLSSVCPVPPTFQFREQQKFMEPRKGVEYHEFGDEMPY</sequence>
<comment type="caution">
    <text evidence="1">The sequence shown here is derived from an EMBL/GenBank/DDBJ whole genome shotgun (WGS) entry which is preliminary data.</text>
</comment>
<organism evidence="1 2">
    <name type="scientific">Caenorhabditis nigoni</name>
    <dbReference type="NCBI Taxonomy" id="1611254"/>
    <lineage>
        <taxon>Eukaryota</taxon>
        <taxon>Metazoa</taxon>
        <taxon>Ecdysozoa</taxon>
        <taxon>Nematoda</taxon>
        <taxon>Chromadorea</taxon>
        <taxon>Rhabditida</taxon>
        <taxon>Rhabditina</taxon>
        <taxon>Rhabditomorpha</taxon>
        <taxon>Rhabditoidea</taxon>
        <taxon>Rhabditidae</taxon>
        <taxon>Peloderinae</taxon>
        <taxon>Caenorhabditis</taxon>
    </lineage>
</organism>
<accession>A0A2G5SPM6</accession>
<evidence type="ECO:0000313" key="2">
    <source>
        <dbReference type="Proteomes" id="UP000230233"/>
    </source>
</evidence>
<keyword evidence="2" id="KW-1185">Reference proteome</keyword>